<dbReference type="InterPro" id="IPR011701">
    <property type="entry name" value="MFS"/>
</dbReference>
<evidence type="ECO:0000256" key="1">
    <source>
        <dbReference type="ARBA" id="ARBA00004651"/>
    </source>
</evidence>
<evidence type="ECO:0000313" key="10">
    <source>
        <dbReference type="EMBL" id="NHO65438.1"/>
    </source>
</evidence>
<organism evidence="10 11">
    <name type="scientific">Pseudomaricurvus hydrocarbonicus</name>
    <dbReference type="NCBI Taxonomy" id="1470433"/>
    <lineage>
        <taxon>Bacteria</taxon>
        <taxon>Pseudomonadati</taxon>
        <taxon>Pseudomonadota</taxon>
        <taxon>Gammaproteobacteria</taxon>
        <taxon>Cellvibrionales</taxon>
        <taxon>Cellvibrionaceae</taxon>
        <taxon>Pseudomaricurvus</taxon>
    </lineage>
</organism>
<dbReference type="Gene3D" id="1.20.1720.10">
    <property type="entry name" value="Multidrug resistance protein D"/>
    <property type="match status" value="1"/>
</dbReference>
<feature type="transmembrane region" description="Helical" evidence="8">
    <location>
        <begin position="320"/>
        <end position="345"/>
    </location>
</feature>
<evidence type="ECO:0000256" key="6">
    <source>
        <dbReference type="ARBA" id="ARBA00023136"/>
    </source>
</evidence>
<comment type="caution">
    <text evidence="10">The sequence shown here is derived from an EMBL/GenBank/DDBJ whole genome shotgun (WGS) entry which is preliminary data.</text>
</comment>
<dbReference type="RefSeq" id="WP_167184331.1">
    <property type="nucleotide sequence ID" value="NZ_JAAONZ010000004.1"/>
</dbReference>
<dbReference type="InterPro" id="IPR004638">
    <property type="entry name" value="EmrB-like"/>
</dbReference>
<evidence type="ECO:0000256" key="3">
    <source>
        <dbReference type="ARBA" id="ARBA00022475"/>
    </source>
</evidence>
<dbReference type="EMBL" id="JAAONZ010000004">
    <property type="protein sequence ID" value="NHO65438.1"/>
    <property type="molecule type" value="Genomic_DNA"/>
</dbReference>
<protein>
    <submittedName>
        <fullName evidence="10">DHA2 family efflux MFS transporter permease subunit</fullName>
    </submittedName>
</protein>
<feature type="domain" description="Major facilitator superfamily (MFS) profile" evidence="9">
    <location>
        <begin position="39"/>
        <end position="524"/>
    </location>
</feature>
<dbReference type="CDD" id="cd17503">
    <property type="entry name" value="MFS_LmrB_MDR_like"/>
    <property type="match status" value="1"/>
</dbReference>
<evidence type="ECO:0000256" key="5">
    <source>
        <dbReference type="ARBA" id="ARBA00022989"/>
    </source>
</evidence>
<gene>
    <name evidence="10" type="ORF">G8770_07790</name>
</gene>
<feature type="transmembrane region" description="Helical" evidence="8">
    <location>
        <begin position="193"/>
        <end position="214"/>
    </location>
</feature>
<keyword evidence="6 8" id="KW-0472">Membrane</keyword>
<keyword evidence="5 8" id="KW-1133">Transmembrane helix</keyword>
<accession>A0A9E5MLT5</accession>
<dbReference type="Pfam" id="PF07690">
    <property type="entry name" value="MFS_1"/>
    <property type="match status" value="1"/>
</dbReference>
<comment type="subcellular location">
    <subcellularLocation>
        <location evidence="1">Cell membrane</location>
        <topology evidence="1">Multi-pass membrane protein</topology>
    </subcellularLocation>
</comment>
<dbReference type="PANTHER" id="PTHR23501:SF174">
    <property type="entry name" value="MULTIDRUG EXPORT PROTEIN EMRB-RELATED"/>
    <property type="match status" value="1"/>
</dbReference>
<keyword evidence="4 8" id="KW-0812">Transmembrane</keyword>
<name>A0A9E5MLT5_9GAMM</name>
<dbReference type="InterPro" id="IPR020846">
    <property type="entry name" value="MFS_dom"/>
</dbReference>
<feature type="transmembrane region" description="Helical" evidence="8">
    <location>
        <begin position="164"/>
        <end position="181"/>
    </location>
</feature>
<dbReference type="Gene3D" id="1.20.1250.20">
    <property type="entry name" value="MFS general substrate transporter like domains"/>
    <property type="match status" value="1"/>
</dbReference>
<dbReference type="GO" id="GO:0005886">
    <property type="term" value="C:plasma membrane"/>
    <property type="evidence" value="ECO:0007669"/>
    <property type="project" value="UniProtKB-SubCell"/>
</dbReference>
<feature type="transmembrane region" description="Helical" evidence="8">
    <location>
        <begin position="105"/>
        <end position="124"/>
    </location>
</feature>
<dbReference type="AlphaFoldDB" id="A0A9E5MLT5"/>
<dbReference type="NCBIfam" id="TIGR00711">
    <property type="entry name" value="efflux_EmrB"/>
    <property type="match status" value="1"/>
</dbReference>
<dbReference type="SUPFAM" id="SSF103473">
    <property type="entry name" value="MFS general substrate transporter"/>
    <property type="match status" value="1"/>
</dbReference>
<feature type="transmembrane region" description="Helical" evidence="8">
    <location>
        <begin position="226"/>
        <end position="242"/>
    </location>
</feature>
<proteinExistence type="predicted"/>
<feature type="transmembrane region" description="Helical" evidence="8">
    <location>
        <begin position="130"/>
        <end position="152"/>
    </location>
</feature>
<dbReference type="PROSITE" id="PS50850">
    <property type="entry name" value="MFS"/>
    <property type="match status" value="1"/>
</dbReference>
<feature type="region of interest" description="Disordered" evidence="7">
    <location>
        <begin position="1"/>
        <end position="25"/>
    </location>
</feature>
<evidence type="ECO:0000259" key="9">
    <source>
        <dbReference type="PROSITE" id="PS50850"/>
    </source>
</evidence>
<keyword evidence="2" id="KW-0813">Transport</keyword>
<dbReference type="PANTHER" id="PTHR23501">
    <property type="entry name" value="MAJOR FACILITATOR SUPERFAMILY"/>
    <property type="match status" value="1"/>
</dbReference>
<feature type="transmembrane region" description="Helical" evidence="8">
    <location>
        <begin position="390"/>
        <end position="413"/>
    </location>
</feature>
<keyword evidence="11" id="KW-1185">Reference proteome</keyword>
<reference evidence="10" key="1">
    <citation type="submission" date="2020-03" db="EMBL/GenBank/DDBJ databases">
        <authorList>
            <person name="Guo F."/>
        </authorList>
    </citation>
    <scope>NUCLEOTIDE SEQUENCE</scope>
    <source>
        <strain evidence="10">JCM 30134</strain>
    </source>
</reference>
<evidence type="ECO:0000256" key="7">
    <source>
        <dbReference type="SAM" id="MobiDB-lite"/>
    </source>
</evidence>
<feature type="transmembrane region" description="Helical" evidence="8">
    <location>
        <begin position="254"/>
        <end position="272"/>
    </location>
</feature>
<feature type="transmembrane region" description="Helical" evidence="8">
    <location>
        <begin position="502"/>
        <end position="519"/>
    </location>
</feature>
<evidence type="ECO:0000256" key="8">
    <source>
        <dbReference type="SAM" id="Phobius"/>
    </source>
</evidence>
<dbReference type="Proteomes" id="UP000787472">
    <property type="component" value="Unassembled WGS sequence"/>
</dbReference>
<evidence type="ECO:0000256" key="2">
    <source>
        <dbReference type="ARBA" id="ARBA00022448"/>
    </source>
</evidence>
<feature type="transmembrane region" description="Helical" evidence="8">
    <location>
        <begin position="38"/>
        <end position="62"/>
    </location>
</feature>
<feature type="transmembrane region" description="Helical" evidence="8">
    <location>
        <begin position="292"/>
        <end position="314"/>
    </location>
</feature>
<dbReference type="InterPro" id="IPR036259">
    <property type="entry name" value="MFS_trans_sf"/>
</dbReference>
<feature type="transmembrane region" description="Helical" evidence="8">
    <location>
        <begin position="74"/>
        <end position="93"/>
    </location>
</feature>
<evidence type="ECO:0000256" key="4">
    <source>
        <dbReference type="ARBA" id="ARBA00022692"/>
    </source>
</evidence>
<dbReference type="GO" id="GO:0022857">
    <property type="term" value="F:transmembrane transporter activity"/>
    <property type="evidence" value="ECO:0007669"/>
    <property type="project" value="InterPro"/>
</dbReference>
<evidence type="ECO:0000313" key="11">
    <source>
        <dbReference type="Proteomes" id="UP000787472"/>
    </source>
</evidence>
<feature type="transmembrane region" description="Helical" evidence="8">
    <location>
        <begin position="357"/>
        <end position="378"/>
    </location>
</feature>
<sequence length="525" mass="57061">MSESTPAVEPVKGSTQSGASAQADPLDQASLASRHPRLLMIAVMCVSLIQILDITIANVALPHMQASLGATSDTISWVLTSFIIAGVLVTPIVGWVSDRLGSRQVFLWAVAGFLLASVLCGAATSLSQMVAFRAFQGICAAFIGPMSQTILFDTTKPSKQASAMSLWGMVIMIGPITGPMLGGLLTDTLSWRWVFYVNLPIGIPTLLLLVWLLPSRPLVPRKLDRFGFFILATGLVALQLLLDRGSHKDWFSSWEIILEMIIALSAFWMFFIHTRYTKVPLFPSVLLKNANFLGAMGVMFMLGVANIAISSILPTMFQTVYGYTALDTGMLMMPRGLGVMMTMMLAGKLSQRLDVRYMITVGYLLAAFGLVLMSRWSLEMGSTEILVAGFIQGLGLGLIFMPMNIAAFATVAPEHRPDGSSLLNLMRNLGGSFGISAIFTMLSRSQQVSHAGLTEHVTENTLQGFDVTALTSTLGQYGSAVLQMLDAEVNRQALMISYLNNFHAMAMLIFVIALIPLFMKPIRLH</sequence>
<keyword evidence="3" id="KW-1003">Cell membrane</keyword>